<evidence type="ECO:0000256" key="8">
    <source>
        <dbReference type="NCBIfam" id="TIGR00414"/>
    </source>
</evidence>
<dbReference type="Gene3D" id="3.30.930.10">
    <property type="entry name" value="Bira Bifunctional Protein, Domain 2"/>
    <property type="match status" value="1"/>
</dbReference>
<dbReference type="InterPro" id="IPR006195">
    <property type="entry name" value="aa-tRNA-synth_II"/>
</dbReference>
<evidence type="ECO:0000256" key="11">
    <source>
        <dbReference type="SAM" id="Coils"/>
    </source>
</evidence>
<dbReference type="GO" id="GO:0006434">
    <property type="term" value="P:seryl-tRNA aminoacylation"/>
    <property type="evidence" value="ECO:0007669"/>
    <property type="project" value="UniProtKB-UniRule"/>
</dbReference>
<feature type="binding site" evidence="9">
    <location>
        <position position="279"/>
    </location>
    <ligand>
        <name>L-serine</name>
        <dbReference type="ChEBI" id="CHEBI:33384"/>
    </ligand>
</feature>
<evidence type="ECO:0000313" key="13">
    <source>
        <dbReference type="EMBL" id="RDB31599.1"/>
    </source>
</evidence>
<dbReference type="InterPro" id="IPR015866">
    <property type="entry name" value="Ser-tRNA-synth_1_N"/>
</dbReference>
<feature type="binding site" evidence="9">
    <location>
        <position position="225"/>
    </location>
    <ligand>
        <name>L-serine</name>
        <dbReference type="ChEBI" id="CHEBI:33384"/>
    </ligand>
</feature>
<feature type="coiled-coil region" evidence="11">
    <location>
        <begin position="63"/>
        <end position="90"/>
    </location>
</feature>
<dbReference type="GO" id="GO:0004828">
    <property type="term" value="F:serine-tRNA ligase activity"/>
    <property type="evidence" value="ECO:0007669"/>
    <property type="project" value="UniProtKB-UniRule"/>
</dbReference>
<keyword evidence="3" id="KW-0436">Ligase</keyword>
<protein>
    <recommendedName>
        <fullName evidence="1 8">Serine--tRNA ligase</fullName>
        <ecNumber evidence="1 8">6.1.1.11</ecNumber>
    </recommendedName>
</protein>
<dbReference type="GO" id="GO:0005524">
    <property type="term" value="F:ATP binding"/>
    <property type="evidence" value="ECO:0007669"/>
    <property type="project" value="UniProtKB-KW"/>
</dbReference>
<dbReference type="Gene3D" id="1.10.287.40">
    <property type="entry name" value="Serine-tRNA synthetase, tRNA binding domain"/>
    <property type="match status" value="1"/>
</dbReference>
<dbReference type="InterPro" id="IPR045864">
    <property type="entry name" value="aa-tRNA-synth_II/BPL/LPL"/>
</dbReference>
<dbReference type="InterPro" id="IPR002317">
    <property type="entry name" value="Ser-tRNA-ligase_type_1"/>
</dbReference>
<dbReference type="EC" id="6.1.1.11" evidence="1 8"/>
<dbReference type="PRINTS" id="PR00981">
    <property type="entry name" value="TRNASYNTHSER"/>
</dbReference>
<evidence type="ECO:0000256" key="4">
    <source>
        <dbReference type="ARBA" id="ARBA00022741"/>
    </source>
</evidence>
<dbReference type="InterPro" id="IPR042103">
    <property type="entry name" value="SerRS_1_N_sf"/>
</dbReference>
<sequence>MLDPKFIAENIALVEQNCARRSVPFDSEFFLGLYAERRVSLQDLEHVRQTQNALANQHKGNLPEEALKEMRRLKKEKERLEAIFEELDTQFRSILLEVPNLSHPDVPQGGEDDARVLRTWGERSTLPQMALEHSDLVSRFDLVDFASASRVVGAKFCFFKNEAVRISLALIQFVIDFLFKKNKFSLLETPDLAREEIVEGTGFNPRGESSQIYKIANSDLCLIGTSEVTVAGFLSGSVLNAEDLPQRFLSLSHCFRTEAGSYGRVSKGLYRLRQFTKLEMFAVTTPNASEDMLEELVSYQEGILQALELPYRVCDIAAGDLGAPAYRKIDLEAWMPFRGENGSYGEISSASNCTDFQARRLNIRIKGSREYAHTLNGTALAVPRILLALLENGQREDGSVRLPEALVPWLGFSEIRPR</sequence>
<reference evidence="13 14" key="1">
    <citation type="submission" date="2018-07" db="EMBL/GenBank/DDBJ databases">
        <title>Comparative genomics of the Candidatus Parilichlamydiaceae reveals evidence of convergent evolution and genome reduction in the phylum Chlamydiae.</title>
        <authorList>
            <person name="Taylor-Brown A."/>
            <person name="Polkinghorne A."/>
        </authorList>
    </citation>
    <scope>NUCLEOTIDE SEQUENCE [LARGE SCALE GENOMIC DNA]</scope>
    <source>
        <strain evidence="13 14">Hat2</strain>
    </source>
</reference>
<keyword evidence="2" id="KW-0963">Cytoplasm</keyword>
<feature type="binding site" evidence="10">
    <location>
        <begin position="256"/>
        <end position="258"/>
    </location>
    <ligand>
        <name>ATP</name>
        <dbReference type="ChEBI" id="CHEBI:30616"/>
    </ligand>
</feature>
<dbReference type="PROSITE" id="PS50862">
    <property type="entry name" value="AA_TRNA_LIGASE_II"/>
    <property type="match status" value="1"/>
</dbReference>
<dbReference type="InterPro" id="IPR002314">
    <property type="entry name" value="aa-tRNA-synt_IIb"/>
</dbReference>
<feature type="binding site" evidence="9">
    <location>
        <position position="256"/>
    </location>
    <ligand>
        <name>L-serine</name>
        <dbReference type="ChEBI" id="CHEBI:33384"/>
    </ligand>
</feature>
<evidence type="ECO:0000313" key="14">
    <source>
        <dbReference type="Proteomes" id="UP000253816"/>
    </source>
</evidence>
<evidence type="ECO:0000256" key="10">
    <source>
        <dbReference type="PIRSR" id="PIRSR001529-2"/>
    </source>
</evidence>
<keyword evidence="5 10" id="KW-0067">ATP-binding</keyword>
<keyword evidence="14" id="KW-1185">Reference proteome</keyword>
<feature type="domain" description="Aminoacyl-transfer RNA synthetases class-II family profile" evidence="12">
    <location>
        <begin position="170"/>
        <end position="403"/>
    </location>
</feature>
<keyword evidence="11" id="KW-0175">Coiled coil</keyword>
<dbReference type="OrthoDB" id="9804647at2"/>
<feature type="binding site" evidence="10">
    <location>
        <begin position="346"/>
        <end position="349"/>
    </location>
    <ligand>
        <name>ATP</name>
        <dbReference type="ChEBI" id="CHEBI:30616"/>
    </ligand>
</feature>
<comment type="caution">
    <text evidence="13">The sequence shown here is derived from an EMBL/GenBank/DDBJ whole genome shotgun (WGS) entry which is preliminary data.</text>
</comment>
<evidence type="ECO:0000256" key="5">
    <source>
        <dbReference type="ARBA" id="ARBA00022840"/>
    </source>
</evidence>
<evidence type="ECO:0000256" key="2">
    <source>
        <dbReference type="ARBA" id="ARBA00022490"/>
    </source>
</evidence>
<keyword evidence="6" id="KW-0648">Protein biosynthesis</keyword>
<dbReference type="SUPFAM" id="SSF46589">
    <property type="entry name" value="tRNA-binding arm"/>
    <property type="match status" value="1"/>
</dbReference>
<dbReference type="GO" id="GO:0005737">
    <property type="term" value="C:cytoplasm"/>
    <property type="evidence" value="ECO:0007669"/>
    <property type="project" value="UniProtKB-UniRule"/>
</dbReference>
<dbReference type="SUPFAM" id="SSF55681">
    <property type="entry name" value="Class II aaRS and biotin synthetases"/>
    <property type="match status" value="1"/>
</dbReference>
<dbReference type="Pfam" id="PF00587">
    <property type="entry name" value="tRNA-synt_2b"/>
    <property type="match status" value="1"/>
</dbReference>
<evidence type="ECO:0000256" key="7">
    <source>
        <dbReference type="ARBA" id="ARBA00023146"/>
    </source>
</evidence>
<evidence type="ECO:0000256" key="3">
    <source>
        <dbReference type="ARBA" id="ARBA00022598"/>
    </source>
</evidence>
<dbReference type="PANTHER" id="PTHR11778">
    <property type="entry name" value="SERYL-TRNA SYNTHETASE"/>
    <property type="match status" value="1"/>
</dbReference>
<dbReference type="RefSeq" id="WP_114544272.1">
    <property type="nucleotide sequence ID" value="NZ_QQBG01000011.1"/>
</dbReference>
<evidence type="ECO:0000256" key="1">
    <source>
        <dbReference type="ARBA" id="ARBA00012840"/>
    </source>
</evidence>
<evidence type="ECO:0000256" key="9">
    <source>
        <dbReference type="PIRSR" id="PIRSR001529-1"/>
    </source>
</evidence>
<organism evidence="13 14">
    <name type="scientific">Candidatus Similichlamydia laticola</name>
    <dbReference type="NCBI Taxonomy" id="2170265"/>
    <lineage>
        <taxon>Bacteria</taxon>
        <taxon>Pseudomonadati</taxon>
        <taxon>Chlamydiota</taxon>
        <taxon>Chlamydiia</taxon>
        <taxon>Parachlamydiales</taxon>
        <taxon>Candidatus Parilichlamydiaceae</taxon>
        <taxon>Candidatus Similichlamydia</taxon>
    </lineage>
</organism>
<keyword evidence="4" id="KW-0547">Nucleotide-binding</keyword>
<keyword evidence="7 13" id="KW-0030">Aminoacyl-tRNA synthetase</keyword>
<dbReference type="Pfam" id="PF02403">
    <property type="entry name" value="Seryl_tRNA_N"/>
    <property type="match status" value="1"/>
</dbReference>
<evidence type="ECO:0000256" key="6">
    <source>
        <dbReference type="ARBA" id="ARBA00022917"/>
    </source>
</evidence>
<name>A0A369KAH0_9BACT</name>
<dbReference type="Proteomes" id="UP000253816">
    <property type="component" value="Unassembled WGS sequence"/>
</dbReference>
<dbReference type="PIRSF" id="PIRSF001529">
    <property type="entry name" value="Ser-tRNA-synth_IIa"/>
    <property type="match status" value="1"/>
</dbReference>
<accession>A0A369KAH0</accession>
<dbReference type="AlphaFoldDB" id="A0A369KAH0"/>
<dbReference type="InterPro" id="IPR033729">
    <property type="entry name" value="SerRS_core"/>
</dbReference>
<dbReference type="EMBL" id="QQBG01000011">
    <property type="protein sequence ID" value="RDB31599.1"/>
    <property type="molecule type" value="Genomic_DNA"/>
</dbReference>
<gene>
    <name evidence="13" type="ORF">HAT2_00294</name>
</gene>
<feature type="site" description="Important for serine binding" evidence="9">
    <location>
        <position position="378"/>
    </location>
</feature>
<dbReference type="InterPro" id="IPR010978">
    <property type="entry name" value="tRNA-bd_arm"/>
</dbReference>
<dbReference type="NCBIfam" id="TIGR00414">
    <property type="entry name" value="serS"/>
    <property type="match status" value="1"/>
</dbReference>
<dbReference type="CDD" id="cd00770">
    <property type="entry name" value="SerRS_core"/>
    <property type="match status" value="1"/>
</dbReference>
<evidence type="ECO:0000259" key="12">
    <source>
        <dbReference type="PROSITE" id="PS50862"/>
    </source>
</evidence>
<proteinExistence type="predicted"/>
<feature type="binding site" evidence="9">
    <location>
        <position position="376"/>
    </location>
    <ligand>
        <name>L-serine</name>
        <dbReference type="ChEBI" id="CHEBI:33384"/>
    </ligand>
</feature>